<comment type="caution">
    <text evidence="1">The sequence shown here is derived from an EMBL/GenBank/DDBJ whole genome shotgun (WGS) entry which is preliminary data.</text>
</comment>
<reference evidence="1 2" key="1">
    <citation type="submission" date="2016-01" db="EMBL/GenBank/DDBJ databases">
        <authorList>
            <person name="Regsiter A."/>
            <person name="william w."/>
        </authorList>
    </citation>
    <scope>NUCLEOTIDE SEQUENCE [LARGE SCALE GENOMIC DNA]</scope>
    <source>
        <strain evidence="1 2">CFBP 6927</strain>
    </source>
</reference>
<keyword evidence="2" id="KW-1185">Reference proteome</keyword>
<evidence type="ECO:0000313" key="2">
    <source>
        <dbReference type="Proteomes" id="UP000191812"/>
    </source>
</evidence>
<dbReference type="EMBL" id="FBWH01000014">
    <property type="protein sequence ID" value="CUX20765.1"/>
    <property type="molecule type" value="Genomic_DNA"/>
</dbReference>
<evidence type="ECO:0000313" key="1">
    <source>
        <dbReference type="EMBL" id="CUX20765.1"/>
    </source>
</evidence>
<gene>
    <name evidence="1" type="ORF">AGR13a_Cc210116</name>
</gene>
<protein>
    <submittedName>
        <fullName evidence="1">Uncharacterized protein</fullName>
    </submittedName>
</protein>
<dbReference type="Proteomes" id="UP000191812">
    <property type="component" value="Unassembled WGS sequence"/>
</dbReference>
<proteinExistence type="predicted"/>
<organism evidence="1 2">
    <name type="scientific">Agrobacterium genomosp. 13 str. CFBP 6927</name>
    <dbReference type="NCBI Taxonomy" id="1183428"/>
    <lineage>
        <taxon>Bacteria</taxon>
        <taxon>Pseudomonadati</taxon>
        <taxon>Pseudomonadota</taxon>
        <taxon>Alphaproteobacteria</taxon>
        <taxon>Hyphomicrobiales</taxon>
        <taxon>Rhizobiaceae</taxon>
        <taxon>Rhizobium/Agrobacterium group</taxon>
        <taxon>Agrobacterium</taxon>
        <taxon>Agrobacterium tumefaciens complex</taxon>
    </lineage>
</organism>
<accession>A0ABM9VDG2</accession>
<name>A0ABM9VDG2_9HYPH</name>
<sequence length="193" mass="21508">MDSATIISKAATDRHKRASAVCTAATYRPPIRKQHGFQRKTAPFQNPSIQEKCLWAAKNVRQCEKSGKACKCAQRDAPAGFLSGFFHDYSSYSLSGGSSRPGPWMKHLLKSGGERKCKKRLNEGVFDRLPFAHCIGIRKNKALEAGCRQSHFHPSPQFEPKCNRFMKVSHKRLLKTASTGTLKSNFRGQTVAP</sequence>